<evidence type="ECO:0000259" key="6">
    <source>
        <dbReference type="PROSITE" id="PS50188"/>
    </source>
</evidence>
<dbReference type="Gene3D" id="2.60.120.920">
    <property type="match status" value="1"/>
</dbReference>
<dbReference type="PROSITE" id="PS50225">
    <property type="entry name" value="SOCS"/>
    <property type="match status" value="1"/>
</dbReference>
<evidence type="ECO:0000256" key="5">
    <source>
        <dbReference type="ARBA" id="ARBA00023242"/>
    </source>
</evidence>
<dbReference type="PROSITE" id="PS50188">
    <property type="entry name" value="B302_SPRY"/>
    <property type="match status" value="1"/>
</dbReference>
<dbReference type="SUPFAM" id="SSF49899">
    <property type="entry name" value="Concanavalin A-like lectins/glucanases"/>
    <property type="match status" value="1"/>
</dbReference>
<protein>
    <recommendedName>
        <fullName evidence="4">SPRY domain-containing SOCS box protein 3</fullName>
    </recommendedName>
</protein>
<dbReference type="InterPro" id="IPR035754">
    <property type="entry name" value="SPRY_SPSB3"/>
</dbReference>
<feature type="non-terminal residue" evidence="8">
    <location>
        <position position="1"/>
    </location>
</feature>
<feature type="domain" description="SOCS box" evidence="7">
    <location>
        <begin position="251"/>
        <end position="301"/>
    </location>
</feature>
<dbReference type="InterPro" id="IPR003877">
    <property type="entry name" value="SPRY_dom"/>
</dbReference>
<keyword evidence="9" id="KW-1185">Reference proteome</keyword>
<gene>
    <name evidence="8" type="primary">Spsb3_0</name>
    <name evidence="8" type="ORF">GTO92_0001701</name>
</gene>
<feature type="non-terminal residue" evidence="8">
    <location>
        <position position="310"/>
    </location>
</feature>
<comment type="subcellular location">
    <subcellularLocation>
        <location evidence="1">Nucleus</location>
    </subcellularLocation>
</comment>
<keyword evidence="5" id="KW-0539">Nucleus</keyword>
<dbReference type="InterPro" id="IPR001496">
    <property type="entry name" value="SOCS_box"/>
</dbReference>
<evidence type="ECO:0000313" key="9">
    <source>
        <dbReference type="Proteomes" id="UP001166052"/>
    </source>
</evidence>
<dbReference type="CDD" id="cd12876">
    <property type="entry name" value="SPRY_SOCS3"/>
    <property type="match status" value="1"/>
</dbReference>
<dbReference type="InterPro" id="IPR013320">
    <property type="entry name" value="ConA-like_dom_sf"/>
</dbReference>
<evidence type="ECO:0000259" key="7">
    <source>
        <dbReference type="PROSITE" id="PS50225"/>
    </source>
</evidence>
<comment type="similarity">
    <text evidence="3">Belongs to the SPSB family.</text>
</comment>
<evidence type="ECO:0000256" key="3">
    <source>
        <dbReference type="ARBA" id="ARBA00010910"/>
    </source>
</evidence>
<reference evidence="8" key="1">
    <citation type="journal article" date="2021" name="Cell">
        <title>Tracing the genetic footprints of vertebrate landing in non-teleost ray-finned fishes.</title>
        <authorList>
            <person name="Bi X."/>
            <person name="Wang K."/>
            <person name="Yang L."/>
            <person name="Pan H."/>
            <person name="Jiang H."/>
            <person name="Wei Q."/>
            <person name="Fang M."/>
            <person name="Yu H."/>
            <person name="Zhu C."/>
            <person name="Cai Y."/>
            <person name="He Y."/>
            <person name="Gan X."/>
            <person name="Zeng H."/>
            <person name="Yu D."/>
            <person name="Zhu Y."/>
            <person name="Jiang H."/>
            <person name="Qiu Q."/>
            <person name="Yang H."/>
            <person name="Zhang Y.E."/>
            <person name="Wang W."/>
            <person name="Zhu M."/>
            <person name="He S."/>
            <person name="Zhang G."/>
        </authorList>
    </citation>
    <scope>NUCLEOTIDE SEQUENCE</scope>
    <source>
        <strain evidence="8">Bchr_001</strain>
    </source>
</reference>
<evidence type="ECO:0000256" key="4">
    <source>
        <dbReference type="ARBA" id="ARBA00014684"/>
    </source>
</evidence>
<dbReference type="PANTHER" id="PTHR12245">
    <property type="entry name" value="SPRY DOMAIN CONTAINING SOCS BOX PROTEIN"/>
    <property type="match status" value="1"/>
</dbReference>
<accession>A0ABS2YYZ7</accession>
<proteinExistence type="inferred from homology"/>
<feature type="domain" description="B30.2/SPRY" evidence="6">
    <location>
        <begin position="65"/>
        <end position="261"/>
    </location>
</feature>
<dbReference type="InterPro" id="IPR050672">
    <property type="entry name" value="FBXO45-Fsn/SPSB_families"/>
</dbReference>
<evidence type="ECO:0000256" key="2">
    <source>
        <dbReference type="ARBA" id="ARBA00004906"/>
    </source>
</evidence>
<organism evidence="8 9">
    <name type="scientific">Polypterus senegalus</name>
    <name type="common">Senegal bichir</name>
    <dbReference type="NCBI Taxonomy" id="55291"/>
    <lineage>
        <taxon>Eukaryota</taxon>
        <taxon>Metazoa</taxon>
        <taxon>Chordata</taxon>
        <taxon>Craniata</taxon>
        <taxon>Vertebrata</taxon>
        <taxon>Euteleostomi</taxon>
        <taxon>Actinopterygii</taxon>
        <taxon>Polypteriformes</taxon>
        <taxon>Polypteridae</taxon>
        <taxon>Polypterus</taxon>
    </lineage>
</organism>
<comment type="pathway">
    <text evidence="2">Protein modification; protein ubiquitination.</text>
</comment>
<evidence type="ECO:0000256" key="1">
    <source>
        <dbReference type="ARBA" id="ARBA00004123"/>
    </source>
</evidence>
<dbReference type="InterPro" id="IPR043136">
    <property type="entry name" value="B30.2/SPRY_sf"/>
</dbReference>
<dbReference type="Pfam" id="PF00622">
    <property type="entry name" value="SPRY"/>
    <property type="match status" value="1"/>
</dbReference>
<dbReference type="PANTHER" id="PTHR12245:SF16">
    <property type="entry name" value="SPRY DOMAIN-CONTAINING SOCS BOX PROTEIN 3-LIKE"/>
    <property type="match status" value="1"/>
</dbReference>
<comment type="caution">
    <text evidence="8">The sequence shown here is derived from an EMBL/GenBank/DDBJ whole genome shotgun (WGS) entry which is preliminary data.</text>
</comment>
<name>A0ABS2YYZ7_POLSE</name>
<dbReference type="EMBL" id="JAAWVN010014744">
    <property type="protein sequence ID" value="MBN3292021.1"/>
    <property type="molecule type" value="Genomic_DNA"/>
</dbReference>
<dbReference type="Proteomes" id="UP001166052">
    <property type="component" value="Unassembled WGS sequence"/>
</dbReference>
<sequence length="310" mass="34547">MGSRHTIASLFSDAARSRLWLFVLCRIRISLRLVTGSLELAQAVERAFAKGDCPALQGSLTAGSSRCRIMSLLSSAVTRGYNTEYWEWDPKAKSPAAQLSSNQLCVYFHVDSALESRGTAGVRGTKGFTHGEHYWEIQFLEPLYGTSVMVGVGTTQAQLHLEDYQFIDLLGMDKESWGLSYKGLIWHEGKHRKYTEPFYEKATIIGIHLNLQTGTLEFYKNGTGLGLAFSGLDKVGAPLYPLASSTSAETELQLGLRCWRFTSLKEHCLYAVLQHMKGTSHIDTLPLPRSIRNQLQAYKELAMPALNFLS</sequence>
<evidence type="ECO:0000313" key="8">
    <source>
        <dbReference type="EMBL" id="MBN3292021.1"/>
    </source>
</evidence>
<dbReference type="InterPro" id="IPR001870">
    <property type="entry name" value="B30.2/SPRY"/>
</dbReference>
<dbReference type="SMART" id="SM00449">
    <property type="entry name" value="SPRY"/>
    <property type="match status" value="1"/>
</dbReference>